<accession>A0ABU9D169</accession>
<dbReference type="Gene3D" id="2.160.10.10">
    <property type="entry name" value="Hexapeptide repeat proteins"/>
    <property type="match status" value="1"/>
</dbReference>
<dbReference type="InterPro" id="IPR051159">
    <property type="entry name" value="Hexapeptide_acetyltransf"/>
</dbReference>
<evidence type="ECO:0000313" key="4">
    <source>
        <dbReference type="Proteomes" id="UP001456513"/>
    </source>
</evidence>
<dbReference type="Pfam" id="PF00132">
    <property type="entry name" value="Hexapep"/>
    <property type="match status" value="1"/>
</dbReference>
<gene>
    <name evidence="3" type="ORF">AABD04_17820</name>
</gene>
<dbReference type="PANTHER" id="PTHR23416">
    <property type="entry name" value="SIALIC ACID SYNTHASE-RELATED"/>
    <property type="match status" value="1"/>
</dbReference>
<name>A0ABU9D169_9NOCA</name>
<dbReference type="InterPro" id="IPR011004">
    <property type="entry name" value="Trimer_LpxA-like_sf"/>
</dbReference>
<proteinExistence type="inferred from homology"/>
<dbReference type="PANTHER" id="PTHR23416:SF23">
    <property type="entry name" value="ACETYLTRANSFERASE C18B11.09C-RELATED"/>
    <property type="match status" value="1"/>
</dbReference>
<sequence length="178" mass="18861">MRWWRGYVTDDVRWALFQVRQSTVVSLANCPVLPAILRGHALRGARVRVGSAALVYGGQIIQGRGTLRLGAGSFVNHGCYFDTVADIRVGDGVFLADHVRVLTSTHEIGGPTRRAGRLVGRPVSIGAGTWVGSGAVIMPGVRIGPGCIIGANALVTKDCDRDGVYVGSPARRVRSLDG</sequence>
<dbReference type="SUPFAM" id="SSF51161">
    <property type="entry name" value="Trimeric LpxA-like enzymes"/>
    <property type="match status" value="1"/>
</dbReference>
<keyword evidence="2" id="KW-0808">Transferase</keyword>
<evidence type="ECO:0000256" key="1">
    <source>
        <dbReference type="ARBA" id="ARBA00007274"/>
    </source>
</evidence>
<reference evidence="3 4" key="1">
    <citation type="submission" date="2024-03" db="EMBL/GenBank/DDBJ databases">
        <title>Rhodococcus navarretei sp. nov. and Pseudarthrobacter quantumdoti sp. nov., two new species with the ability to biosynthesize Quantum Dots isolated from soil samples at Union Glacier, Antarctica.</title>
        <authorList>
            <person name="Vargas M."/>
        </authorList>
    </citation>
    <scope>NUCLEOTIDE SEQUENCE [LARGE SCALE GENOMIC DNA]</scope>
    <source>
        <strain evidence="3 4">EXRC-4A-4</strain>
    </source>
</reference>
<comment type="similarity">
    <text evidence="1">Belongs to the transferase hexapeptide repeat family.</text>
</comment>
<dbReference type="RefSeq" id="WP_279395650.1">
    <property type="nucleotide sequence ID" value="NZ_JBBPCN010000001.1"/>
</dbReference>
<keyword evidence="4" id="KW-1185">Reference proteome</keyword>
<protein>
    <submittedName>
        <fullName evidence="3">DapH/DapD/GlmU-related protein</fullName>
    </submittedName>
</protein>
<organism evidence="3 4">
    <name type="scientific">Rhodococcus navarretei</name>
    <dbReference type="NCBI Taxonomy" id="3128981"/>
    <lineage>
        <taxon>Bacteria</taxon>
        <taxon>Bacillati</taxon>
        <taxon>Actinomycetota</taxon>
        <taxon>Actinomycetes</taxon>
        <taxon>Mycobacteriales</taxon>
        <taxon>Nocardiaceae</taxon>
        <taxon>Rhodococcus</taxon>
    </lineage>
</organism>
<dbReference type="InterPro" id="IPR001451">
    <property type="entry name" value="Hexapep"/>
</dbReference>
<evidence type="ECO:0000313" key="3">
    <source>
        <dbReference type="EMBL" id="MEK8072706.1"/>
    </source>
</evidence>
<evidence type="ECO:0000256" key="2">
    <source>
        <dbReference type="ARBA" id="ARBA00022679"/>
    </source>
</evidence>
<dbReference type="Proteomes" id="UP001456513">
    <property type="component" value="Unassembled WGS sequence"/>
</dbReference>
<dbReference type="EMBL" id="JBBPCN010000001">
    <property type="protein sequence ID" value="MEK8072706.1"/>
    <property type="molecule type" value="Genomic_DNA"/>
</dbReference>
<comment type="caution">
    <text evidence="3">The sequence shown here is derived from an EMBL/GenBank/DDBJ whole genome shotgun (WGS) entry which is preliminary data.</text>
</comment>